<evidence type="ECO:0000256" key="1">
    <source>
        <dbReference type="ARBA" id="ARBA00006803"/>
    </source>
</evidence>
<dbReference type="PANTHER" id="PTHR47518">
    <property type="entry name" value="SERPENTINE RECEPTOR CLASS EPSILON-13-RELATED"/>
    <property type="match status" value="1"/>
</dbReference>
<comment type="caution">
    <text evidence="3">The sequence shown here is derived from an EMBL/GenBank/DDBJ whole genome shotgun (WGS) entry which is preliminary data.</text>
</comment>
<reference evidence="3" key="1">
    <citation type="submission" date="2021-06" db="EMBL/GenBank/DDBJ databases">
        <title>Parelaphostrongylus tenuis whole genome reference sequence.</title>
        <authorList>
            <person name="Garwood T.J."/>
            <person name="Larsen P.A."/>
            <person name="Fountain-Jones N.M."/>
            <person name="Garbe J.R."/>
            <person name="Macchietto M.G."/>
            <person name="Kania S.A."/>
            <person name="Gerhold R.W."/>
            <person name="Richards J.E."/>
            <person name="Wolf T.M."/>
        </authorList>
    </citation>
    <scope>NUCLEOTIDE SEQUENCE</scope>
    <source>
        <strain evidence="3">MNPRO001-30</strain>
        <tissue evidence="3">Meninges</tissue>
    </source>
</reference>
<keyword evidence="2" id="KW-1133">Transmembrane helix</keyword>
<feature type="transmembrane region" description="Helical" evidence="2">
    <location>
        <begin position="37"/>
        <end position="57"/>
    </location>
</feature>
<dbReference type="EMBL" id="JAHQIW010001633">
    <property type="protein sequence ID" value="KAJ1353200.1"/>
    <property type="molecule type" value="Genomic_DNA"/>
</dbReference>
<dbReference type="InterPro" id="IPR052854">
    <property type="entry name" value="Serpentine_rcpt_epsilon"/>
</dbReference>
<keyword evidence="2" id="KW-0472">Membrane</keyword>
<dbReference type="AlphaFoldDB" id="A0AAD5QLH2"/>
<dbReference type="Pfam" id="PF03125">
    <property type="entry name" value="Sre"/>
    <property type="match status" value="1"/>
</dbReference>
<proteinExistence type="inferred from homology"/>
<evidence type="ECO:0000313" key="3">
    <source>
        <dbReference type="EMBL" id="KAJ1353200.1"/>
    </source>
</evidence>
<dbReference type="Proteomes" id="UP001196413">
    <property type="component" value="Unassembled WGS sequence"/>
</dbReference>
<protein>
    <submittedName>
        <fullName evidence="3">Uncharacterized protein</fullName>
    </submittedName>
</protein>
<dbReference type="InterPro" id="IPR004151">
    <property type="entry name" value="7TM_GPCR_serpentine_rcpt_Sre"/>
</dbReference>
<keyword evidence="2" id="KW-0812">Transmembrane</keyword>
<accession>A0AAD5QLH2</accession>
<organism evidence="3 4">
    <name type="scientific">Parelaphostrongylus tenuis</name>
    <name type="common">Meningeal worm</name>
    <dbReference type="NCBI Taxonomy" id="148309"/>
    <lineage>
        <taxon>Eukaryota</taxon>
        <taxon>Metazoa</taxon>
        <taxon>Ecdysozoa</taxon>
        <taxon>Nematoda</taxon>
        <taxon>Chromadorea</taxon>
        <taxon>Rhabditida</taxon>
        <taxon>Rhabditina</taxon>
        <taxon>Rhabditomorpha</taxon>
        <taxon>Strongyloidea</taxon>
        <taxon>Metastrongylidae</taxon>
        <taxon>Parelaphostrongylus</taxon>
    </lineage>
</organism>
<dbReference type="GO" id="GO:0016020">
    <property type="term" value="C:membrane"/>
    <property type="evidence" value="ECO:0007669"/>
    <property type="project" value="InterPro"/>
</dbReference>
<sequence length="316" mass="35864">MTRTFSPKASPVRSLPAEYSSCRNNHKATTVHFLNRAAYHPIFSLLFFVVVFCYTISNTMNVGEFVMAVFKISEDNRICNSITAAHRVLYIYLSFGVALCLVERGYATCFVHTYEHRRPWTAVAISQFLGVFLVYGHLTISTRAGLLNDIVLLGLWGIILLVLIFILLKNILFTSKFRGGRVSLSSRYQVVDNIKSLKLLVPVVLLDTCVSIIDTLGKAILDIEPAFSSAKCLESSEYLSSYLILRIVSLTCEWCIPLSVFYQQTKPEVYHRLCDLLRFRTQTTITPKKITNVLGTNIIDKPNTVDHFTQLQQQWT</sequence>
<feature type="transmembrane region" description="Helical" evidence="2">
    <location>
        <begin position="89"/>
        <end position="107"/>
    </location>
</feature>
<comment type="similarity">
    <text evidence="1">Belongs to the nematode receptor-like protein sre family.</text>
</comment>
<evidence type="ECO:0000256" key="2">
    <source>
        <dbReference type="SAM" id="Phobius"/>
    </source>
</evidence>
<gene>
    <name evidence="3" type="ORF">KIN20_009784</name>
</gene>
<feature type="transmembrane region" description="Helical" evidence="2">
    <location>
        <begin position="119"/>
        <end position="138"/>
    </location>
</feature>
<name>A0AAD5QLH2_PARTN</name>
<keyword evidence="4" id="KW-1185">Reference proteome</keyword>
<evidence type="ECO:0000313" key="4">
    <source>
        <dbReference type="Proteomes" id="UP001196413"/>
    </source>
</evidence>
<feature type="transmembrane region" description="Helical" evidence="2">
    <location>
        <begin position="150"/>
        <end position="168"/>
    </location>
</feature>
<dbReference type="PANTHER" id="PTHR47518:SF8">
    <property type="entry name" value="G PROTEIN-COUPLED RECEPTOR"/>
    <property type="match status" value="1"/>
</dbReference>
<dbReference type="GO" id="GO:0007606">
    <property type="term" value="P:sensory perception of chemical stimulus"/>
    <property type="evidence" value="ECO:0007669"/>
    <property type="project" value="InterPro"/>
</dbReference>